<proteinExistence type="predicted"/>
<evidence type="ECO:0000313" key="4">
    <source>
        <dbReference type="Proteomes" id="UP000242329"/>
    </source>
</evidence>
<protein>
    <recommendedName>
        <fullName evidence="2">CNNM transmembrane domain-containing protein</fullName>
    </recommendedName>
</protein>
<dbReference type="Pfam" id="PF01595">
    <property type="entry name" value="CNNM"/>
    <property type="match status" value="1"/>
</dbReference>
<keyword evidence="4" id="KW-1185">Reference proteome</keyword>
<dbReference type="EMBL" id="FQWY01000008">
    <property type="protein sequence ID" value="SHG64808.1"/>
    <property type="molecule type" value="Genomic_DNA"/>
</dbReference>
<feature type="transmembrane region" description="Helical" evidence="1">
    <location>
        <begin position="9"/>
        <end position="29"/>
    </location>
</feature>
<keyword evidence="1" id="KW-0472">Membrane</keyword>
<accession>A0A1M5LIG5</accession>
<evidence type="ECO:0000313" key="3">
    <source>
        <dbReference type="EMBL" id="SHG64808.1"/>
    </source>
</evidence>
<keyword evidence="1" id="KW-1133">Transmembrane helix</keyword>
<feature type="domain" description="CNNM transmembrane" evidence="2">
    <location>
        <begin position="45"/>
        <end position="181"/>
    </location>
</feature>
<reference evidence="4" key="1">
    <citation type="submission" date="2016-11" db="EMBL/GenBank/DDBJ databases">
        <authorList>
            <person name="Varghese N."/>
            <person name="Submissions S."/>
        </authorList>
    </citation>
    <scope>NUCLEOTIDE SEQUENCE [LARGE SCALE GENOMIC DNA]</scope>
    <source>
        <strain evidence="4">DSM 11003</strain>
    </source>
</reference>
<evidence type="ECO:0000256" key="1">
    <source>
        <dbReference type="SAM" id="Phobius"/>
    </source>
</evidence>
<dbReference type="AlphaFoldDB" id="A0A1M5LIG5"/>
<feature type="transmembrane region" description="Helical" evidence="1">
    <location>
        <begin position="41"/>
        <end position="61"/>
    </location>
</feature>
<keyword evidence="1" id="KW-0812">Transmembrane</keyword>
<dbReference type="OrthoDB" id="2111373at2"/>
<dbReference type="Proteomes" id="UP000242329">
    <property type="component" value="Unassembled WGS sequence"/>
</dbReference>
<dbReference type="InterPro" id="IPR002550">
    <property type="entry name" value="CNNM"/>
</dbReference>
<dbReference type="STRING" id="1123382.SAMN02745221_00660"/>
<dbReference type="RefSeq" id="WP_073089961.1">
    <property type="nucleotide sequence ID" value="NZ_FQWY01000008.1"/>
</dbReference>
<organism evidence="3 4">
    <name type="scientific">Thermosyntropha lipolytica DSM 11003</name>
    <dbReference type="NCBI Taxonomy" id="1123382"/>
    <lineage>
        <taxon>Bacteria</taxon>
        <taxon>Bacillati</taxon>
        <taxon>Bacillota</taxon>
        <taxon>Clostridia</taxon>
        <taxon>Eubacteriales</taxon>
        <taxon>Syntrophomonadaceae</taxon>
        <taxon>Thermosyntropha</taxon>
    </lineage>
</organism>
<name>A0A1M5LIG5_9FIRM</name>
<evidence type="ECO:0000259" key="2">
    <source>
        <dbReference type="Pfam" id="PF01595"/>
    </source>
</evidence>
<sequence>MRRYIQRENLLSGLIVAFFTFFIALVISLGSEALVRAVNSVILAIILLFLVIFTGICFDIVGTAATAADLPPFNAKAAKKVPGAKQAVKLIRNADIVANFCNDVVGDVAGTLSGAIGAGIVISLVDVLDLTNTVLLGALMTSFIAALTVGGKAVGKSIALSHADNIIFRVALIINWWERITGLELFSNRR</sequence>
<gene>
    <name evidence="3" type="ORF">SAMN02745221_00660</name>
</gene>